<dbReference type="GO" id="GO:0044715">
    <property type="term" value="F:8-oxo-dGDP phosphatase activity"/>
    <property type="evidence" value="ECO:0007669"/>
    <property type="project" value="TreeGrafter"/>
</dbReference>
<keyword evidence="7 12" id="KW-0378">Hydrolase</keyword>
<evidence type="ECO:0000256" key="10">
    <source>
        <dbReference type="ARBA" id="ARBA00035861"/>
    </source>
</evidence>
<evidence type="ECO:0000256" key="12">
    <source>
        <dbReference type="RuleBase" id="RU003476"/>
    </source>
</evidence>
<dbReference type="Gene3D" id="3.90.79.10">
    <property type="entry name" value="Nucleoside Triphosphate Pyrophosphohydrolase"/>
    <property type="match status" value="1"/>
</dbReference>
<keyword evidence="9" id="KW-0234">DNA repair</keyword>
<dbReference type="InterPro" id="IPR047127">
    <property type="entry name" value="MutT-like"/>
</dbReference>
<dbReference type="PANTHER" id="PTHR47707">
    <property type="entry name" value="8-OXO-DGTP DIPHOSPHATASE"/>
    <property type="match status" value="1"/>
</dbReference>
<keyword evidence="8" id="KW-0460">Magnesium</keyword>
<evidence type="ECO:0000256" key="7">
    <source>
        <dbReference type="ARBA" id="ARBA00022801"/>
    </source>
</evidence>
<comment type="catalytic activity">
    <reaction evidence="10">
        <text>8-oxo-dGTP + H2O = 8-oxo-dGMP + diphosphate + H(+)</text>
        <dbReference type="Rhea" id="RHEA:31575"/>
        <dbReference type="ChEBI" id="CHEBI:15377"/>
        <dbReference type="ChEBI" id="CHEBI:15378"/>
        <dbReference type="ChEBI" id="CHEBI:33019"/>
        <dbReference type="ChEBI" id="CHEBI:63224"/>
        <dbReference type="ChEBI" id="CHEBI:77896"/>
        <dbReference type="EC" id="3.6.1.55"/>
    </reaction>
</comment>
<evidence type="ECO:0000256" key="3">
    <source>
        <dbReference type="ARBA" id="ARBA00022457"/>
    </source>
</evidence>
<keyword evidence="15" id="KW-1185">Reference proteome</keyword>
<dbReference type="Proteomes" id="UP000579945">
    <property type="component" value="Unassembled WGS sequence"/>
</dbReference>
<reference evidence="14 15" key="1">
    <citation type="submission" date="2020-08" db="EMBL/GenBank/DDBJ databases">
        <title>Sequencing the genomes of 1000 actinobacteria strains.</title>
        <authorList>
            <person name="Klenk H.-P."/>
        </authorList>
    </citation>
    <scope>NUCLEOTIDE SEQUENCE [LARGE SCALE GENOMIC DNA]</scope>
    <source>
        <strain evidence="14 15">DSM 44320</strain>
    </source>
</reference>
<dbReference type="InterPro" id="IPR020476">
    <property type="entry name" value="Nudix_hydrolase"/>
</dbReference>
<dbReference type="GO" id="GO:0044716">
    <property type="term" value="F:8-oxo-GDP phosphatase activity"/>
    <property type="evidence" value="ECO:0007669"/>
    <property type="project" value="TreeGrafter"/>
</dbReference>
<evidence type="ECO:0000256" key="1">
    <source>
        <dbReference type="ARBA" id="ARBA00001946"/>
    </source>
</evidence>
<evidence type="ECO:0000256" key="2">
    <source>
        <dbReference type="ARBA" id="ARBA00005582"/>
    </source>
</evidence>
<dbReference type="InterPro" id="IPR020084">
    <property type="entry name" value="NUDIX_hydrolase_CS"/>
</dbReference>
<name>A0A7W5VA76_9ACTN</name>
<comment type="similarity">
    <text evidence="2 12">Belongs to the Nudix hydrolase family.</text>
</comment>
<protein>
    <recommendedName>
        <fullName evidence="11">8-oxo-dGTP diphosphatase</fullName>
        <ecNumber evidence="11">3.6.1.55</ecNumber>
    </recommendedName>
</protein>
<evidence type="ECO:0000256" key="8">
    <source>
        <dbReference type="ARBA" id="ARBA00022842"/>
    </source>
</evidence>
<keyword evidence="5" id="KW-0479">Metal-binding</keyword>
<dbReference type="GO" id="GO:0006260">
    <property type="term" value="P:DNA replication"/>
    <property type="evidence" value="ECO:0007669"/>
    <property type="project" value="UniProtKB-KW"/>
</dbReference>
<gene>
    <name evidence="14" type="ORF">FHR33_005810</name>
</gene>
<dbReference type="GO" id="GO:0035539">
    <property type="term" value="F:8-oxo-7,8-dihydrodeoxyguanosine triphosphate pyrophosphatase activity"/>
    <property type="evidence" value="ECO:0007669"/>
    <property type="project" value="UniProtKB-EC"/>
</dbReference>
<dbReference type="AlphaFoldDB" id="A0A7W5VA76"/>
<dbReference type="GO" id="GO:0046872">
    <property type="term" value="F:metal ion binding"/>
    <property type="evidence" value="ECO:0007669"/>
    <property type="project" value="UniProtKB-KW"/>
</dbReference>
<keyword evidence="3" id="KW-0515">Mutator protein</keyword>
<dbReference type="GeneID" id="95392117"/>
<dbReference type="RefSeq" id="WP_312895760.1">
    <property type="nucleotide sequence ID" value="NZ_BAAAXX010000142.1"/>
</dbReference>
<dbReference type="SUPFAM" id="SSF55811">
    <property type="entry name" value="Nudix"/>
    <property type="match status" value="1"/>
</dbReference>
<feature type="domain" description="Nudix hydrolase" evidence="13">
    <location>
        <begin position="7"/>
        <end position="131"/>
    </location>
</feature>
<comment type="cofactor">
    <cofactor evidence="1">
        <name>Mg(2+)</name>
        <dbReference type="ChEBI" id="CHEBI:18420"/>
    </cofactor>
</comment>
<dbReference type="PRINTS" id="PR00502">
    <property type="entry name" value="NUDIXFAMILY"/>
</dbReference>
<dbReference type="EMBL" id="JACIBV010000001">
    <property type="protein sequence ID" value="MBB3729950.1"/>
    <property type="molecule type" value="Genomic_DNA"/>
</dbReference>
<dbReference type="PROSITE" id="PS00893">
    <property type="entry name" value="NUDIX_BOX"/>
    <property type="match status" value="1"/>
</dbReference>
<evidence type="ECO:0000256" key="9">
    <source>
        <dbReference type="ARBA" id="ARBA00023204"/>
    </source>
</evidence>
<evidence type="ECO:0000313" key="14">
    <source>
        <dbReference type="EMBL" id="MBB3729950.1"/>
    </source>
</evidence>
<evidence type="ECO:0000256" key="6">
    <source>
        <dbReference type="ARBA" id="ARBA00022763"/>
    </source>
</evidence>
<evidence type="ECO:0000259" key="13">
    <source>
        <dbReference type="PROSITE" id="PS51462"/>
    </source>
</evidence>
<dbReference type="PROSITE" id="PS51462">
    <property type="entry name" value="NUDIX"/>
    <property type="match status" value="1"/>
</dbReference>
<dbReference type="InterPro" id="IPR015797">
    <property type="entry name" value="NUDIX_hydrolase-like_dom_sf"/>
</dbReference>
<dbReference type="EC" id="3.6.1.55" evidence="11"/>
<organism evidence="14 15">
    <name type="scientific">Nonomuraea dietziae</name>
    <dbReference type="NCBI Taxonomy" id="65515"/>
    <lineage>
        <taxon>Bacteria</taxon>
        <taxon>Bacillati</taxon>
        <taxon>Actinomycetota</taxon>
        <taxon>Actinomycetes</taxon>
        <taxon>Streptosporangiales</taxon>
        <taxon>Streptosporangiaceae</taxon>
        <taxon>Nonomuraea</taxon>
    </lineage>
</organism>
<proteinExistence type="inferred from homology"/>
<evidence type="ECO:0000256" key="4">
    <source>
        <dbReference type="ARBA" id="ARBA00022705"/>
    </source>
</evidence>
<accession>A0A7W5VA76</accession>
<dbReference type="GO" id="GO:0008413">
    <property type="term" value="F:8-oxo-7,8-dihydroguanosine triphosphate pyrophosphatase activity"/>
    <property type="evidence" value="ECO:0007669"/>
    <property type="project" value="TreeGrafter"/>
</dbReference>
<dbReference type="GO" id="GO:0006281">
    <property type="term" value="P:DNA repair"/>
    <property type="evidence" value="ECO:0007669"/>
    <property type="project" value="UniProtKB-KW"/>
</dbReference>
<dbReference type="InterPro" id="IPR000086">
    <property type="entry name" value="NUDIX_hydrolase_dom"/>
</dbReference>
<keyword evidence="6" id="KW-0227">DNA damage</keyword>
<evidence type="ECO:0000313" key="15">
    <source>
        <dbReference type="Proteomes" id="UP000579945"/>
    </source>
</evidence>
<dbReference type="PANTHER" id="PTHR47707:SF1">
    <property type="entry name" value="NUDIX HYDROLASE FAMILY PROTEIN"/>
    <property type="match status" value="1"/>
</dbReference>
<comment type="caution">
    <text evidence="14">The sequence shown here is derived from an EMBL/GenBank/DDBJ whole genome shotgun (WGS) entry which is preliminary data.</text>
</comment>
<evidence type="ECO:0000256" key="11">
    <source>
        <dbReference type="ARBA" id="ARBA00038905"/>
    </source>
</evidence>
<keyword evidence="4" id="KW-0235">DNA replication</keyword>
<dbReference type="CDD" id="cd04690">
    <property type="entry name" value="NUDIX_Hydrolase"/>
    <property type="match status" value="1"/>
</dbReference>
<dbReference type="Pfam" id="PF00293">
    <property type="entry name" value="NUDIX"/>
    <property type="match status" value="1"/>
</dbReference>
<sequence length="141" mass="14813">MDGQEREGIDVVAAAVIDRGRLLVVSKKSAPDLFYLPGGKPEPGESEEQTLARELKEELGAAPTGVSLLARFEGVAALEGVPMRLAVFHAALDQAPLAAAELARLGWTDGADEYVPLLASAIRDQVVPLLKETGALTGSRP</sequence>
<evidence type="ECO:0000256" key="5">
    <source>
        <dbReference type="ARBA" id="ARBA00022723"/>
    </source>
</evidence>